<gene>
    <name evidence="2" type="ORF">BDQ12DRAFT_261594</name>
</gene>
<sequence length="133" mass="14502">MLSATSAILISPLLCIFALAAPLICNFSCPASDTDSHVLIRRPNAIPFVSDYSLFECIYGVHGNIDVEIHTCSYDKVSGKQILSYAANHCPEEAISCSGLDSPLFSSEGEKTEDVSWVENGRWLLHMKEHPSG</sequence>
<dbReference type="Proteomes" id="UP000308652">
    <property type="component" value="Unassembled WGS sequence"/>
</dbReference>
<protein>
    <submittedName>
        <fullName evidence="2">Uncharacterized protein</fullName>
    </submittedName>
</protein>
<evidence type="ECO:0000313" key="3">
    <source>
        <dbReference type="Proteomes" id="UP000308652"/>
    </source>
</evidence>
<dbReference type="AlphaFoldDB" id="A0A5C3LVI4"/>
<reference evidence="2 3" key="1">
    <citation type="journal article" date="2019" name="Nat. Ecol. Evol.">
        <title>Megaphylogeny resolves global patterns of mushroom evolution.</title>
        <authorList>
            <person name="Varga T."/>
            <person name="Krizsan K."/>
            <person name="Foldi C."/>
            <person name="Dima B."/>
            <person name="Sanchez-Garcia M."/>
            <person name="Sanchez-Ramirez S."/>
            <person name="Szollosi G.J."/>
            <person name="Szarkandi J.G."/>
            <person name="Papp V."/>
            <person name="Albert L."/>
            <person name="Andreopoulos W."/>
            <person name="Angelini C."/>
            <person name="Antonin V."/>
            <person name="Barry K.W."/>
            <person name="Bougher N.L."/>
            <person name="Buchanan P."/>
            <person name="Buyck B."/>
            <person name="Bense V."/>
            <person name="Catcheside P."/>
            <person name="Chovatia M."/>
            <person name="Cooper J."/>
            <person name="Damon W."/>
            <person name="Desjardin D."/>
            <person name="Finy P."/>
            <person name="Geml J."/>
            <person name="Haridas S."/>
            <person name="Hughes K."/>
            <person name="Justo A."/>
            <person name="Karasinski D."/>
            <person name="Kautmanova I."/>
            <person name="Kiss B."/>
            <person name="Kocsube S."/>
            <person name="Kotiranta H."/>
            <person name="LaButti K.M."/>
            <person name="Lechner B.E."/>
            <person name="Liimatainen K."/>
            <person name="Lipzen A."/>
            <person name="Lukacs Z."/>
            <person name="Mihaltcheva S."/>
            <person name="Morgado L.N."/>
            <person name="Niskanen T."/>
            <person name="Noordeloos M.E."/>
            <person name="Ohm R.A."/>
            <person name="Ortiz-Santana B."/>
            <person name="Ovrebo C."/>
            <person name="Racz N."/>
            <person name="Riley R."/>
            <person name="Savchenko A."/>
            <person name="Shiryaev A."/>
            <person name="Soop K."/>
            <person name="Spirin V."/>
            <person name="Szebenyi C."/>
            <person name="Tomsovsky M."/>
            <person name="Tulloss R.E."/>
            <person name="Uehling J."/>
            <person name="Grigoriev I.V."/>
            <person name="Vagvolgyi C."/>
            <person name="Papp T."/>
            <person name="Martin F.M."/>
            <person name="Miettinen O."/>
            <person name="Hibbett D.S."/>
            <person name="Nagy L.G."/>
        </authorList>
    </citation>
    <scope>NUCLEOTIDE SEQUENCE [LARGE SCALE GENOMIC DNA]</scope>
    <source>
        <strain evidence="2 3">CBS 166.37</strain>
    </source>
</reference>
<proteinExistence type="predicted"/>
<feature type="chain" id="PRO_5022679145" evidence="1">
    <location>
        <begin position="21"/>
        <end position="133"/>
    </location>
</feature>
<keyword evidence="1" id="KW-0732">Signal</keyword>
<dbReference type="OrthoDB" id="2978948at2759"/>
<organism evidence="2 3">
    <name type="scientific">Crucibulum laeve</name>
    <dbReference type="NCBI Taxonomy" id="68775"/>
    <lineage>
        <taxon>Eukaryota</taxon>
        <taxon>Fungi</taxon>
        <taxon>Dikarya</taxon>
        <taxon>Basidiomycota</taxon>
        <taxon>Agaricomycotina</taxon>
        <taxon>Agaricomycetes</taxon>
        <taxon>Agaricomycetidae</taxon>
        <taxon>Agaricales</taxon>
        <taxon>Agaricineae</taxon>
        <taxon>Nidulariaceae</taxon>
        <taxon>Crucibulum</taxon>
    </lineage>
</organism>
<keyword evidence="3" id="KW-1185">Reference proteome</keyword>
<dbReference type="EMBL" id="ML213617">
    <property type="protein sequence ID" value="TFK35938.1"/>
    <property type="molecule type" value="Genomic_DNA"/>
</dbReference>
<name>A0A5C3LVI4_9AGAR</name>
<evidence type="ECO:0000256" key="1">
    <source>
        <dbReference type="SAM" id="SignalP"/>
    </source>
</evidence>
<accession>A0A5C3LVI4</accession>
<evidence type="ECO:0000313" key="2">
    <source>
        <dbReference type="EMBL" id="TFK35938.1"/>
    </source>
</evidence>
<feature type="signal peptide" evidence="1">
    <location>
        <begin position="1"/>
        <end position="20"/>
    </location>
</feature>